<dbReference type="eggNOG" id="COG1556">
    <property type="taxonomic scope" value="Bacteria"/>
</dbReference>
<sequence>MSSKDSILQSIKKNTLAKHEMPSLKIDNPLQYEDKIQAFCDMSRTVGGDYHILQQGENINEVILKHYPDAKRIGSALPEVSCATFNPNDVETAQELNGTDVAVVQGTVGVAENAAVWIPQIEKHKALYFISEALVILVSKKNILTNMHEAYQWLENQTYKFGVFISGPSKTADIEQALVFGAHGARNVLVIITD</sequence>
<dbReference type="AlphaFoldDB" id="F3ZTH6"/>
<dbReference type="InterPro" id="IPR003741">
    <property type="entry name" value="LUD_dom"/>
</dbReference>
<dbReference type="STRING" id="679937.Bcop_0853"/>
<accession>F3ZTH6</accession>
<reference evidence="2 3" key="1">
    <citation type="journal article" date="2011" name="Stand. Genomic Sci.">
        <title>Non-contiguous finished genome sequence of Bacteroides coprosuis type strain (PC139).</title>
        <authorList>
            <person name="Land M."/>
            <person name="Held B."/>
            <person name="Gronow S."/>
            <person name="Abt B."/>
            <person name="Lucas S."/>
            <person name="Del Rio T.G."/>
            <person name="Nolan M."/>
            <person name="Tice H."/>
            <person name="Cheng J.F."/>
            <person name="Pitluck S."/>
            <person name="Liolios K."/>
            <person name="Pagani I."/>
            <person name="Ivanova N."/>
            <person name="Mavromatis K."/>
            <person name="Mikhailova N."/>
            <person name="Pati A."/>
            <person name="Tapia R."/>
            <person name="Han C."/>
            <person name="Goodwin L."/>
            <person name="Chen A."/>
            <person name="Palaniappan K."/>
            <person name="Hauser L."/>
            <person name="Brambilla E.M."/>
            <person name="Rohde M."/>
            <person name="Goker M."/>
            <person name="Detter J.C."/>
            <person name="Woyke T."/>
            <person name="Bristow J."/>
            <person name="Eisen J.A."/>
            <person name="Markowitz V."/>
            <person name="Hugenholtz P."/>
            <person name="Kyrpides N.C."/>
            <person name="Klenk H.P."/>
            <person name="Lapidus A."/>
        </authorList>
    </citation>
    <scope>NUCLEOTIDE SEQUENCE</scope>
    <source>
        <strain evidence="2 3">DSM 18011</strain>
    </source>
</reference>
<dbReference type="OrthoDB" id="9794157at2"/>
<evidence type="ECO:0000259" key="1">
    <source>
        <dbReference type="Pfam" id="PF02589"/>
    </source>
</evidence>
<evidence type="ECO:0000313" key="3">
    <source>
        <dbReference type="Proteomes" id="UP000018439"/>
    </source>
</evidence>
<dbReference type="InterPro" id="IPR024185">
    <property type="entry name" value="FTHF_cligase-like_sf"/>
</dbReference>
<dbReference type="EMBL" id="CM001167">
    <property type="protein sequence ID" value="EGJ71066.1"/>
    <property type="molecule type" value="Genomic_DNA"/>
</dbReference>
<name>F3ZTH6_9BACE</name>
<dbReference type="PANTHER" id="PTHR43682:SF1">
    <property type="entry name" value="LACTATE UTILIZATION PROTEIN C"/>
    <property type="match status" value="1"/>
</dbReference>
<dbReference type="SUPFAM" id="SSF100950">
    <property type="entry name" value="NagB/RpiA/CoA transferase-like"/>
    <property type="match status" value="1"/>
</dbReference>
<proteinExistence type="predicted"/>
<dbReference type="Gene3D" id="3.40.50.10420">
    <property type="entry name" value="NagB/RpiA/CoA transferase-like"/>
    <property type="match status" value="1"/>
</dbReference>
<dbReference type="Proteomes" id="UP000018439">
    <property type="component" value="Chromosome"/>
</dbReference>
<dbReference type="InterPro" id="IPR037171">
    <property type="entry name" value="NagB/RpiA_transferase-like"/>
</dbReference>
<feature type="domain" description="LUD" evidence="1">
    <location>
        <begin position="85"/>
        <end position="192"/>
    </location>
</feature>
<dbReference type="PANTHER" id="PTHR43682">
    <property type="entry name" value="LACTATE UTILIZATION PROTEIN C"/>
    <property type="match status" value="1"/>
</dbReference>
<gene>
    <name evidence="2" type="ORF">Bcop_0853</name>
</gene>
<evidence type="ECO:0000313" key="2">
    <source>
        <dbReference type="EMBL" id="EGJ71066.1"/>
    </source>
</evidence>
<protein>
    <submittedName>
        <fullName evidence="2">Lactate utilization protein B/C</fullName>
    </submittedName>
</protein>
<dbReference type="Pfam" id="PF02589">
    <property type="entry name" value="LUD_dom"/>
    <property type="match status" value="1"/>
</dbReference>
<keyword evidence="3" id="KW-1185">Reference proteome</keyword>
<dbReference type="HOGENOM" id="CLU_090664_2_0_10"/>
<organism evidence="2 3">
    <name type="scientific">Bacteroides coprosuis DSM 18011</name>
    <dbReference type="NCBI Taxonomy" id="679937"/>
    <lineage>
        <taxon>Bacteria</taxon>
        <taxon>Pseudomonadati</taxon>
        <taxon>Bacteroidota</taxon>
        <taxon>Bacteroidia</taxon>
        <taxon>Bacteroidales</taxon>
        <taxon>Bacteroidaceae</taxon>
        <taxon>Bacteroides</taxon>
    </lineage>
</organism>